<keyword evidence="2" id="KW-0560">Oxidoreductase</keyword>
<keyword evidence="5" id="KW-1185">Reference proteome</keyword>
<dbReference type="InterPro" id="IPR036291">
    <property type="entry name" value="NAD(P)-bd_dom_sf"/>
</dbReference>
<accession>A0A1Y2KZT6</accession>
<dbReference type="Pfam" id="PF08240">
    <property type="entry name" value="ADH_N"/>
    <property type="match status" value="1"/>
</dbReference>
<dbReference type="InterPro" id="IPR011032">
    <property type="entry name" value="GroES-like_sf"/>
</dbReference>
<gene>
    <name evidence="4" type="ORF">TMES_10155</name>
</gene>
<dbReference type="Pfam" id="PF00107">
    <property type="entry name" value="ADH_zinc_N"/>
    <property type="match status" value="1"/>
</dbReference>
<dbReference type="GO" id="GO:0070402">
    <property type="term" value="F:NADPH binding"/>
    <property type="evidence" value="ECO:0007669"/>
    <property type="project" value="TreeGrafter"/>
</dbReference>
<dbReference type="SUPFAM" id="SSF51735">
    <property type="entry name" value="NAD(P)-binding Rossmann-fold domains"/>
    <property type="match status" value="1"/>
</dbReference>
<name>A0A1Y2KZT6_9PROT</name>
<protein>
    <submittedName>
        <fullName evidence="4">NAD(P)H-quinone oxidoreductase</fullName>
    </submittedName>
</protein>
<dbReference type="InterPro" id="IPR020843">
    <property type="entry name" value="ER"/>
</dbReference>
<dbReference type="Gene3D" id="3.40.50.720">
    <property type="entry name" value="NAD(P)-binding Rossmann-like Domain"/>
    <property type="match status" value="1"/>
</dbReference>
<organism evidence="4 5">
    <name type="scientific">Thalassospira mesophila</name>
    <dbReference type="NCBI Taxonomy" id="1293891"/>
    <lineage>
        <taxon>Bacteria</taxon>
        <taxon>Pseudomonadati</taxon>
        <taxon>Pseudomonadota</taxon>
        <taxon>Alphaproteobacteria</taxon>
        <taxon>Rhodospirillales</taxon>
        <taxon>Thalassospiraceae</taxon>
        <taxon>Thalassospira</taxon>
    </lineage>
</organism>
<dbReference type="InterPro" id="IPR014189">
    <property type="entry name" value="Quinone_OxRdtase_PIG3"/>
</dbReference>
<reference evidence="4 5" key="1">
    <citation type="submission" date="2014-03" db="EMBL/GenBank/DDBJ databases">
        <title>The draft genome sequence of Thalassospira mesophila JCM 18969.</title>
        <authorList>
            <person name="Lai Q."/>
            <person name="Shao Z."/>
        </authorList>
    </citation>
    <scope>NUCLEOTIDE SEQUENCE [LARGE SCALE GENOMIC DNA]</scope>
    <source>
        <strain evidence="4 5">JCM 18969</strain>
    </source>
</reference>
<dbReference type="AlphaFoldDB" id="A0A1Y2KZT6"/>
<evidence type="ECO:0000256" key="1">
    <source>
        <dbReference type="ARBA" id="ARBA00022857"/>
    </source>
</evidence>
<evidence type="ECO:0000256" key="2">
    <source>
        <dbReference type="ARBA" id="ARBA00023002"/>
    </source>
</evidence>
<dbReference type="CDD" id="cd05276">
    <property type="entry name" value="p53_inducible_oxidoreductase"/>
    <property type="match status" value="1"/>
</dbReference>
<dbReference type="InterPro" id="IPR013154">
    <property type="entry name" value="ADH-like_N"/>
</dbReference>
<evidence type="ECO:0000313" key="5">
    <source>
        <dbReference type="Proteomes" id="UP000193391"/>
    </source>
</evidence>
<dbReference type="Gene3D" id="3.90.180.10">
    <property type="entry name" value="Medium-chain alcohol dehydrogenases, catalytic domain"/>
    <property type="match status" value="1"/>
</dbReference>
<dbReference type="SMART" id="SM00829">
    <property type="entry name" value="PKS_ER"/>
    <property type="match status" value="1"/>
</dbReference>
<evidence type="ECO:0000259" key="3">
    <source>
        <dbReference type="SMART" id="SM00829"/>
    </source>
</evidence>
<evidence type="ECO:0000313" key="4">
    <source>
        <dbReference type="EMBL" id="OSQ38252.1"/>
    </source>
</evidence>
<dbReference type="SUPFAM" id="SSF50129">
    <property type="entry name" value="GroES-like"/>
    <property type="match status" value="1"/>
</dbReference>
<proteinExistence type="predicted"/>
<dbReference type="InterPro" id="IPR013149">
    <property type="entry name" value="ADH-like_C"/>
</dbReference>
<keyword evidence="1" id="KW-0521">NADP</keyword>
<comment type="caution">
    <text evidence="4">The sequence shown here is derived from an EMBL/GenBank/DDBJ whole genome shotgun (WGS) entry which is preliminary data.</text>
</comment>
<dbReference type="NCBIfam" id="TIGR02824">
    <property type="entry name" value="quinone_pig3"/>
    <property type="match status" value="1"/>
</dbReference>
<dbReference type="PANTHER" id="PTHR48106:SF8">
    <property type="entry name" value="OS02G0805600 PROTEIN"/>
    <property type="match status" value="1"/>
</dbReference>
<dbReference type="RefSeq" id="WP_085582138.1">
    <property type="nucleotide sequence ID" value="NZ_JFKA01000004.1"/>
</dbReference>
<dbReference type="GO" id="GO:0016651">
    <property type="term" value="F:oxidoreductase activity, acting on NAD(P)H"/>
    <property type="evidence" value="ECO:0007669"/>
    <property type="project" value="TreeGrafter"/>
</dbReference>
<feature type="domain" description="Enoyl reductase (ER)" evidence="3">
    <location>
        <begin position="19"/>
        <end position="332"/>
    </location>
</feature>
<dbReference type="STRING" id="1293891.TMES_10155"/>
<dbReference type="PANTHER" id="PTHR48106">
    <property type="entry name" value="QUINONE OXIDOREDUCTASE PIG3-RELATED"/>
    <property type="match status" value="1"/>
</dbReference>
<dbReference type="OrthoDB" id="9780520at2"/>
<sequence>MSAQKIPETIKVIAIENSGENGQLVTQSAPCPQPGPGEVLVKVAAAGINRPDLMQVAGMYPPPPGASDIPGLELAGQIVACGADCGEWQAGMDVCALVTGGAYAQYAVVPAQQCLPVPKGLSMTEAACLPETFFTVWHNVFDKAQLQAGEVFLVHGGTSGIGTTAIQMAKAMGATVFATAGSADKCQACLDLGADHAINYREQDFDTAVMDLTDGKGANVILDMVAGDYIGRDFKCAAQDGRIAVIAFLGGPKADTNFLPLLRKRLTLTGSTLRAQPVAAKGAIAAKLRKTIWPLIDAGKIKPVIYREVAFDDAQQGHNILKEGAHIGKVVIKMM</sequence>
<dbReference type="Proteomes" id="UP000193391">
    <property type="component" value="Unassembled WGS sequence"/>
</dbReference>
<dbReference type="EMBL" id="JFKA01000004">
    <property type="protein sequence ID" value="OSQ38252.1"/>
    <property type="molecule type" value="Genomic_DNA"/>
</dbReference>